<evidence type="ECO:0000313" key="3">
    <source>
        <dbReference type="EMBL" id="KKB47330.1"/>
    </source>
</evidence>
<feature type="transmembrane region" description="Helical" evidence="2">
    <location>
        <begin position="256"/>
        <end position="274"/>
    </location>
</feature>
<dbReference type="HOGENOM" id="CLU_841569_0_0_10"/>
<dbReference type="STRING" id="927665.HMPREF1535_04740"/>
<feature type="transmembrane region" description="Helical" evidence="2">
    <location>
        <begin position="38"/>
        <end position="58"/>
    </location>
</feature>
<feature type="compositionally biased region" description="Basic and acidic residues" evidence="1">
    <location>
        <begin position="149"/>
        <end position="163"/>
    </location>
</feature>
<feature type="compositionally biased region" description="Polar residues" evidence="1">
    <location>
        <begin position="164"/>
        <end position="183"/>
    </location>
</feature>
<feature type="compositionally biased region" description="Basic and acidic residues" evidence="1">
    <location>
        <begin position="184"/>
        <end position="198"/>
    </location>
</feature>
<dbReference type="PATRIC" id="fig|927665.4.peg.4861"/>
<keyword evidence="2" id="KW-1133">Transmembrane helix</keyword>
<keyword evidence="2" id="KW-0812">Transmembrane</keyword>
<keyword evidence="2" id="KW-0472">Membrane</keyword>
<accession>A0A0F5IPP6</accession>
<dbReference type="Proteomes" id="UP000033047">
    <property type="component" value="Unassembled WGS sequence"/>
</dbReference>
<sequence length="330" mass="36913">MNSFWTSPTFNLLSILVTIVAIVFIGLKYGTSLKDKRLHLGYICGVCIFLIVELATYICIQSDHSADIVSYISFASTLSSLILSVVAIIYAIVSNNKGEVQYGKIDTASSKITDSLSEFSKKSDELTQGLSDVLDRLSEVRSISIETREQVSRMNSDEFRNPKDSQSNITQNLPQSSTTTDNVNSEKSESAEHNDENIDEKINKASQDTIDRVVFNFVNAGSFIGNLALLACIYSHDTNKPFNASDIFPPSNQDYEMYIFGYIIASSALGVVYAQNINGRFQVINYYALIKLILERNIQAYLTRPNDPAQPYNKEAYDFMRSYFGLAENK</sequence>
<reference evidence="3 4" key="1">
    <citation type="submission" date="2013-04" db="EMBL/GenBank/DDBJ databases">
        <title>The Genome Sequence of Parabacteroides goldsteinii DSM 19448.</title>
        <authorList>
            <consortium name="The Broad Institute Genomics Platform"/>
            <person name="Earl A."/>
            <person name="Ward D."/>
            <person name="Feldgarden M."/>
            <person name="Gevers D."/>
            <person name="Martens E."/>
            <person name="Sakamoto M."/>
            <person name="Benno Y."/>
            <person name="Song Y."/>
            <person name="Liu C."/>
            <person name="Lee J."/>
            <person name="Bolanos M."/>
            <person name="Vaisanen M.L."/>
            <person name="Finegold S.M."/>
            <person name="Walker B."/>
            <person name="Young S."/>
            <person name="Zeng Q."/>
            <person name="Gargeya S."/>
            <person name="Fitzgerald M."/>
            <person name="Haas B."/>
            <person name="Abouelleil A."/>
            <person name="Allen A.W."/>
            <person name="Alvarado L."/>
            <person name="Arachchi H.M."/>
            <person name="Berlin A.M."/>
            <person name="Chapman S.B."/>
            <person name="Gainer-Dewar J."/>
            <person name="Goldberg J."/>
            <person name="Griggs A."/>
            <person name="Gujja S."/>
            <person name="Hansen M."/>
            <person name="Howarth C."/>
            <person name="Imamovic A."/>
            <person name="Ireland A."/>
            <person name="Larimer J."/>
            <person name="McCowan C."/>
            <person name="Murphy C."/>
            <person name="Pearson M."/>
            <person name="Poon T.W."/>
            <person name="Priest M."/>
            <person name="Roberts A."/>
            <person name="Saif S."/>
            <person name="Shea T."/>
            <person name="Sisk P."/>
            <person name="Sykes S."/>
            <person name="Wortman J."/>
            <person name="Nusbaum C."/>
            <person name="Birren B."/>
        </authorList>
    </citation>
    <scope>NUCLEOTIDE SEQUENCE [LARGE SCALE GENOMIC DNA]</scope>
    <source>
        <strain evidence="3 4">DSM 19448</strain>
    </source>
</reference>
<proteinExistence type="predicted"/>
<feature type="transmembrane region" description="Helical" evidence="2">
    <location>
        <begin position="12"/>
        <end position="31"/>
    </location>
</feature>
<gene>
    <name evidence="3" type="ORF">HMPREF1535_04740</name>
</gene>
<dbReference type="EMBL" id="AQHV01000026">
    <property type="protein sequence ID" value="KKB47330.1"/>
    <property type="molecule type" value="Genomic_DNA"/>
</dbReference>
<name>A0A0F5IPP6_9BACT</name>
<dbReference type="AlphaFoldDB" id="A0A0F5IPP6"/>
<organism evidence="3 4">
    <name type="scientific">Parabacteroides goldsteinii DSM 19448 = WAL 12034</name>
    <dbReference type="NCBI Taxonomy" id="927665"/>
    <lineage>
        <taxon>Bacteria</taxon>
        <taxon>Pseudomonadati</taxon>
        <taxon>Bacteroidota</taxon>
        <taxon>Bacteroidia</taxon>
        <taxon>Bacteroidales</taxon>
        <taxon>Tannerellaceae</taxon>
        <taxon>Parabacteroides</taxon>
    </lineage>
</organism>
<evidence type="ECO:0000256" key="1">
    <source>
        <dbReference type="SAM" id="MobiDB-lite"/>
    </source>
</evidence>
<feature type="transmembrane region" description="Helical" evidence="2">
    <location>
        <begin position="70"/>
        <end position="93"/>
    </location>
</feature>
<feature type="region of interest" description="Disordered" evidence="1">
    <location>
        <begin position="149"/>
        <end position="198"/>
    </location>
</feature>
<evidence type="ECO:0000256" key="2">
    <source>
        <dbReference type="SAM" id="Phobius"/>
    </source>
</evidence>
<evidence type="ECO:0000313" key="4">
    <source>
        <dbReference type="Proteomes" id="UP000033047"/>
    </source>
</evidence>
<dbReference type="RefSeq" id="WP_046147752.1">
    <property type="nucleotide sequence ID" value="NZ_KQ033914.1"/>
</dbReference>
<comment type="caution">
    <text evidence="3">The sequence shown here is derived from an EMBL/GenBank/DDBJ whole genome shotgun (WGS) entry which is preliminary data.</text>
</comment>
<protein>
    <submittedName>
        <fullName evidence="3">Uncharacterized protein</fullName>
    </submittedName>
</protein>
<feature type="transmembrane region" description="Helical" evidence="2">
    <location>
        <begin position="213"/>
        <end position="236"/>
    </location>
</feature>